<dbReference type="EMBL" id="BLAL01000281">
    <property type="protein sequence ID" value="GES99536.1"/>
    <property type="molecule type" value="Genomic_DNA"/>
</dbReference>
<keyword evidence="1" id="KW-0812">Transmembrane</keyword>
<name>A0A8H3M892_9GLOM</name>
<feature type="transmembrane region" description="Helical" evidence="1">
    <location>
        <begin position="12"/>
        <end position="29"/>
    </location>
</feature>
<sequence length="273" mass="32385">MVSYRLKQEFLLVFFIAMIVMIVFSIISYDVNNFMGYTGYVVNNAEKQPYPNVPVQIKKIDVGQGEDSWILSNENKLYNWNPFKRTFLFKRDHVLDFAVGLDGTIVYIDKHNNVHIRDSNKAWHIIYTSEYYEILSISLCDYKTIFLVDGYDDLIKGVYNSERDEYNWDLPVQGSFKQASCASHDYSLWVIYSEYVYLYINESKKILRAEFRFEYIKALSEQHAIGIDLEKRLWEYSNGTWTWIRSNIKSASINYGDEIYYVDNNNEIYKPKN</sequence>
<dbReference type="Proteomes" id="UP000615446">
    <property type="component" value="Unassembled WGS sequence"/>
</dbReference>
<evidence type="ECO:0000313" key="3">
    <source>
        <dbReference type="Proteomes" id="UP000615446"/>
    </source>
</evidence>
<comment type="caution">
    <text evidence="2">The sequence shown here is derived from an EMBL/GenBank/DDBJ whole genome shotgun (WGS) entry which is preliminary data.</text>
</comment>
<accession>A0A8H3M892</accession>
<reference evidence="2" key="1">
    <citation type="submission" date="2019-10" db="EMBL/GenBank/DDBJ databases">
        <title>Conservation and host-specific expression of non-tandemly repeated heterogenous ribosome RNA gene in arbuscular mycorrhizal fungi.</title>
        <authorList>
            <person name="Maeda T."/>
            <person name="Kobayashi Y."/>
            <person name="Nakagawa T."/>
            <person name="Ezawa T."/>
            <person name="Yamaguchi K."/>
            <person name="Bino T."/>
            <person name="Nishimoto Y."/>
            <person name="Shigenobu S."/>
            <person name="Kawaguchi M."/>
        </authorList>
    </citation>
    <scope>NUCLEOTIDE SEQUENCE</scope>
    <source>
        <strain evidence="2">HR1</strain>
    </source>
</reference>
<protein>
    <submittedName>
        <fullName evidence="2">Uncharacterized protein</fullName>
    </submittedName>
</protein>
<dbReference type="OrthoDB" id="2319611at2759"/>
<keyword evidence="1" id="KW-0472">Membrane</keyword>
<evidence type="ECO:0000313" key="2">
    <source>
        <dbReference type="EMBL" id="GES99536.1"/>
    </source>
</evidence>
<keyword evidence="1" id="KW-1133">Transmembrane helix</keyword>
<dbReference type="AlphaFoldDB" id="A0A8H3M892"/>
<proteinExistence type="predicted"/>
<evidence type="ECO:0000256" key="1">
    <source>
        <dbReference type="SAM" id="Phobius"/>
    </source>
</evidence>
<gene>
    <name evidence="2" type="ORF">RCL2_002603800</name>
</gene>
<organism evidence="2 3">
    <name type="scientific">Rhizophagus clarus</name>
    <dbReference type="NCBI Taxonomy" id="94130"/>
    <lineage>
        <taxon>Eukaryota</taxon>
        <taxon>Fungi</taxon>
        <taxon>Fungi incertae sedis</taxon>
        <taxon>Mucoromycota</taxon>
        <taxon>Glomeromycotina</taxon>
        <taxon>Glomeromycetes</taxon>
        <taxon>Glomerales</taxon>
        <taxon>Glomeraceae</taxon>
        <taxon>Rhizophagus</taxon>
    </lineage>
</organism>